<reference evidence="1 2" key="1">
    <citation type="submission" date="2024-10" db="EMBL/GenBank/DDBJ databases">
        <title>Isolation, draft genome sequencing and identification of Phyllobacterium sp. NSA23, isolated from leaf soil.</title>
        <authorList>
            <person name="Akita H."/>
        </authorList>
    </citation>
    <scope>NUCLEOTIDE SEQUENCE [LARGE SCALE GENOMIC DNA]</scope>
    <source>
        <strain evidence="1 2">NSA23</strain>
    </source>
</reference>
<dbReference type="EMBL" id="BAAFZP010000002">
    <property type="protein sequence ID" value="GAB1584413.1"/>
    <property type="molecule type" value="Genomic_DNA"/>
</dbReference>
<dbReference type="Proteomes" id="UP001628091">
    <property type="component" value="Unassembled WGS sequence"/>
</dbReference>
<protein>
    <submittedName>
        <fullName evidence="1">Uncharacterized protein</fullName>
    </submittedName>
</protein>
<evidence type="ECO:0000313" key="2">
    <source>
        <dbReference type="Proteomes" id="UP001628091"/>
    </source>
</evidence>
<organism evidence="1 2">
    <name type="scientific">Phyllobacterium phragmitis</name>
    <dbReference type="NCBI Taxonomy" id="2670329"/>
    <lineage>
        <taxon>Bacteria</taxon>
        <taxon>Pseudomonadati</taxon>
        <taxon>Pseudomonadota</taxon>
        <taxon>Alphaproteobacteria</taxon>
        <taxon>Hyphomicrobiales</taxon>
        <taxon>Phyllobacteriaceae</taxon>
        <taxon>Phyllobacterium</taxon>
    </lineage>
</organism>
<sequence length="222" mass="23600">MRSVSCKVDVFNGNVAAFTGIEGASGPHAAARRIPCTVYTVAAVSTLGATIGQIEIADIYLDPIASFGIIGTDEEYLALIATVDRQTWHAGAVNGDAGGDTRRLHIGAGERQLRILAHERIGIERDRLVAALVGLIDSPAQAALGVDIAIIARLRHADRSRSACRLGAVREESRQDRGTAQKQKNPLKIPILLMVGLCIAESSRVQKGGIGQFDALHFFGIL</sequence>
<evidence type="ECO:0000313" key="1">
    <source>
        <dbReference type="EMBL" id="GAB1584413.1"/>
    </source>
</evidence>
<gene>
    <name evidence="1" type="ORF">PPNSA23_43560</name>
</gene>
<comment type="caution">
    <text evidence="1">The sequence shown here is derived from an EMBL/GenBank/DDBJ whole genome shotgun (WGS) entry which is preliminary data.</text>
</comment>
<accession>A0ABQ0H655</accession>
<name>A0ABQ0H655_9HYPH</name>
<keyword evidence="2" id="KW-1185">Reference proteome</keyword>
<proteinExistence type="predicted"/>